<protein>
    <submittedName>
        <fullName evidence="2">Uncharacterized protein</fullName>
    </submittedName>
</protein>
<dbReference type="Proteomes" id="UP000266861">
    <property type="component" value="Unassembled WGS sequence"/>
</dbReference>
<comment type="caution">
    <text evidence="2">The sequence shown here is derived from an EMBL/GenBank/DDBJ whole genome shotgun (WGS) entry which is preliminary data.</text>
</comment>
<feature type="compositionally biased region" description="Basic and acidic residues" evidence="1">
    <location>
        <begin position="71"/>
        <end position="95"/>
    </location>
</feature>
<feature type="compositionally biased region" description="Polar residues" evidence="1">
    <location>
        <begin position="97"/>
        <end position="124"/>
    </location>
</feature>
<evidence type="ECO:0000256" key="1">
    <source>
        <dbReference type="SAM" id="MobiDB-lite"/>
    </source>
</evidence>
<dbReference type="AlphaFoldDB" id="A0A397HF19"/>
<name>A0A397HF19_9GLOM</name>
<keyword evidence="3" id="KW-1185">Reference proteome</keyword>
<proteinExistence type="predicted"/>
<feature type="region of interest" description="Disordered" evidence="1">
    <location>
        <begin position="71"/>
        <end position="124"/>
    </location>
</feature>
<evidence type="ECO:0000313" key="3">
    <source>
        <dbReference type="Proteomes" id="UP000266861"/>
    </source>
</evidence>
<sequence>MTNDQLTINTLRELNSRLASEITELRKENAEISELRKKFSEVEAENNELKAENNDKDTAVENAELKARVAKLEQKQSQTDEKNNFIVKSDDDAKGIDQSSVNITSTETENSNDTPASNISDNTSNVAPERIENRKRIADLSLLSFIYHRKRKKSEFLELQEKERISNMVRERNRKKKICRGQQIVQKTSSSFDTQNAISTEINPIIEITHERKTTKLESMPTDQAQNTGIKIPYNKRVEQDLRHDLSVFIKENNNKVSEVFYIQIPEFSLEIIITGSSKITAQNIADLFMIVMKVRQKEILCWYCYYKVYEDRIKDVKHTNRIDNQSAWTLVYNEIKSLLSDITNMIIIGVTNCNVHVTEQTLPETKVNSNSEFSDGGENDDEDKFLGEKDKSLLKTKISIPFNLAYNHANFHNKITEQYSDLYWEGSDGNDDYYEITDESLCPLYKLDHYEEYIKLSTVQFGPVWQ</sequence>
<dbReference type="OrthoDB" id="2445466at2759"/>
<organism evidence="2 3">
    <name type="scientific">Diversispora epigaea</name>
    <dbReference type="NCBI Taxonomy" id="1348612"/>
    <lineage>
        <taxon>Eukaryota</taxon>
        <taxon>Fungi</taxon>
        <taxon>Fungi incertae sedis</taxon>
        <taxon>Mucoromycota</taxon>
        <taxon>Glomeromycotina</taxon>
        <taxon>Glomeromycetes</taxon>
        <taxon>Diversisporales</taxon>
        <taxon>Diversisporaceae</taxon>
        <taxon>Diversispora</taxon>
    </lineage>
</organism>
<reference evidence="2 3" key="1">
    <citation type="submission" date="2018-08" db="EMBL/GenBank/DDBJ databases">
        <title>Genome and evolution of the arbuscular mycorrhizal fungus Diversispora epigaea (formerly Glomus versiforme) and its bacterial endosymbionts.</title>
        <authorList>
            <person name="Sun X."/>
            <person name="Fei Z."/>
            <person name="Harrison M."/>
        </authorList>
    </citation>
    <scope>NUCLEOTIDE SEQUENCE [LARGE SCALE GENOMIC DNA]</scope>
    <source>
        <strain evidence="2 3">IT104</strain>
    </source>
</reference>
<accession>A0A397HF19</accession>
<evidence type="ECO:0000313" key="2">
    <source>
        <dbReference type="EMBL" id="RHZ60196.1"/>
    </source>
</evidence>
<dbReference type="EMBL" id="PQFF01000325">
    <property type="protein sequence ID" value="RHZ60196.1"/>
    <property type="molecule type" value="Genomic_DNA"/>
</dbReference>
<gene>
    <name evidence="2" type="ORF">Glove_357g43</name>
</gene>